<dbReference type="EMBL" id="WBVO01000009">
    <property type="protein sequence ID" value="KAB2808050.1"/>
    <property type="molecule type" value="Genomic_DNA"/>
</dbReference>
<proteinExistence type="predicted"/>
<evidence type="ECO:0000313" key="2">
    <source>
        <dbReference type="Proteomes" id="UP000468650"/>
    </source>
</evidence>
<sequence length="279" mass="31600">MVTGSKSISTRAEFIDDAIEQLSAVEGVLSIFHTEGGLSFSLAHASSGRVMLLVDYELDNRPESGLELLNQFNETFKSYQLGWDVERFTWIPQELFLESETTQLGSKLLGINNAIATPVPELEAVLIHSPIPPVLERIAEALEAPILLPKPASDALSLGRHWKTRPGEHVYLHLEKEYVDILAFSNGKLQLHNRFVAKTKEDKLYFVLYAYEQLKFHPDEVPLKLTGGILENDDLWKSFDKYVRNVEWLENLNQIHSTAAIPQSQLRQYAPLIHLHSCV</sequence>
<dbReference type="Pfam" id="PF12864">
    <property type="entry name" value="DUF3822"/>
    <property type="match status" value="1"/>
</dbReference>
<evidence type="ECO:0000313" key="1">
    <source>
        <dbReference type="EMBL" id="KAB2808050.1"/>
    </source>
</evidence>
<dbReference type="Gene3D" id="3.30.420.260">
    <property type="match status" value="1"/>
</dbReference>
<dbReference type="AlphaFoldDB" id="A0A6N6RKN2"/>
<protein>
    <submittedName>
        <fullName evidence="1">DUF3822 family protein</fullName>
    </submittedName>
</protein>
<dbReference type="Proteomes" id="UP000468650">
    <property type="component" value="Unassembled WGS sequence"/>
</dbReference>
<name>A0A6N6RKN2_9FLAO</name>
<organism evidence="1 2">
    <name type="scientific">Phaeocystidibacter luteus</name>
    <dbReference type="NCBI Taxonomy" id="911197"/>
    <lineage>
        <taxon>Bacteria</taxon>
        <taxon>Pseudomonadati</taxon>
        <taxon>Bacteroidota</taxon>
        <taxon>Flavobacteriia</taxon>
        <taxon>Flavobacteriales</taxon>
        <taxon>Phaeocystidibacteraceae</taxon>
        <taxon>Phaeocystidibacter</taxon>
    </lineage>
</organism>
<comment type="caution">
    <text evidence="1">The sequence shown here is derived from an EMBL/GenBank/DDBJ whole genome shotgun (WGS) entry which is preliminary data.</text>
</comment>
<dbReference type="CDD" id="cd24013">
    <property type="entry name" value="ASKHA_ATPase_BT3980-like"/>
    <property type="match status" value="1"/>
</dbReference>
<reference evidence="1 2" key="1">
    <citation type="submission" date="2019-09" db="EMBL/GenBank/DDBJ databases">
        <title>Genomes of family Cryomorphaceae.</title>
        <authorList>
            <person name="Bowman J.P."/>
        </authorList>
    </citation>
    <scope>NUCLEOTIDE SEQUENCE [LARGE SCALE GENOMIC DNA]</scope>
    <source>
        <strain evidence="1 2">LMG 25704</strain>
    </source>
</reference>
<dbReference type="RefSeq" id="WP_151667864.1">
    <property type="nucleotide sequence ID" value="NZ_WBVO01000009.1"/>
</dbReference>
<dbReference type="OrthoDB" id="658622at2"/>
<gene>
    <name evidence="1" type="ORF">F8C67_10790</name>
</gene>
<accession>A0A6N6RKN2</accession>
<keyword evidence="2" id="KW-1185">Reference proteome</keyword>
<dbReference type="InterPro" id="IPR024213">
    <property type="entry name" value="DUF3822"/>
</dbReference>
<dbReference type="Gene3D" id="3.30.420.250">
    <property type="match status" value="1"/>
</dbReference>